<dbReference type="PANTHER" id="PTHR45756:SF1">
    <property type="entry name" value="PROTEIN KINASE DOMAIN CONTAINING PROTEIN"/>
    <property type="match status" value="1"/>
</dbReference>
<dbReference type="Gene3D" id="1.10.510.10">
    <property type="entry name" value="Transferase(Phosphotransferase) domain 1"/>
    <property type="match status" value="1"/>
</dbReference>
<comment type="caution">
    <text evidence="2">The sequence shown here is derived from an EMBL/GenBank/DDBJ whole genome shotgun (WGS) entry which is preliminary data.</text>
</comment>
<dbReference type="SMART" id="SM00220">
    <property type="entry name" value="S_TKc"/>
    <property type="match status" value="1"/>
</dbReference>
<dbReference type="InterPro" id="IPR011009">
    <property type="entry name" value="Kinase-like_dom_sf"/>
</dbReference>
<protein>
    <recommendedName>
        <fullName evidence="1">Protein kinase domain-containing protein</fullName>
    </recommendedName>
</protein>
<gene>
    <name evidence="2" type="ORF">M9Y10_034437</name>
</gene>
<name>A0ABR2KF38_9EUKA</name>
<accession>A0ABR2KF38</accession>
<proteinExistence type="predicted"/>
<dbReference type="PROSITE" id="PS50011">
    <property type="entry name" value="PROTEIN_KINASE_DOM"/>
    <property type="match status" value="1"/>
</dbReference>
<dbReference type="SUPFAM" id="SSF56112">
    <property type="entry name" value="Protein kinase-like (PK-like)"/>
    <property type="match status" value="1"/>
</dbReference>
<dbReference type="InterPro" id="IPR053215">
    <property type="entry name" value="TKL_Ser/Thr_kinase"/>
</dbReference>
<dbReference type="PANTHER" id="PTHR45756">
    <property type="entry name" value="PALMITOYLTRANSFERASE"/>
    <property type="match status" value="1"/>
</dbReference>
<evidence type="ECO:0000259" key="1">
    <source>
        <dbReference type="PROSITE" id="PS50011"/>
    </source>
</evidence>
<dbReference type="PROSITE" id="PS00108">
    <property type="entry name" value="PROTEIN_KINASE_ST"/>
    <property type="match status" value="1"/>
</dbReference>
<feature type="domain" description="Protein kinase" evidence="1">
    <location>
        <begin position="1"/>
        <end position="248"/>
    </location>
</feature>
<dbReference type="InterPro" id="IPR008271">
    <property type="entry name" value="Ser/Thr_kinase_AS"/>
</dbReference>
<dbReference type="InterPro" id="IPR001245">
    <property type="entry name" value="Ser-Thr/Tyr_kinase_cat_dom"/>
</dbReference>
<dbReference type="InterPro" id="IPR000719">
    <property type="entry name" value="Prot_kinase_dom"/>
</dbReference>
<reference evidence="2 3" key="1">
    <citation type="submission" date="2024-04" db="EMBL/GenBank/DDBJ databases">
        <title>Tritrichomonas musculus Genome.</title>
        <authorList>
            <person name="Alves-Ferreira E."/>
            <person name="Grigg M."/>
            <person name="Lorenzi H."/>
            <person name="Galac M."/>
        </authorList>
    </citation>
    <scope>NUCLEOTIDE SEQUENCE [LARGE SCALE GENOMIC DNA]</scope>
    <source>
        <strain evidence="2 3">EAF2021</strain>
    </source>
</reference>
<dbReference type="PRINTS" id="PR00109">
    <property type="entry name" value="TYRKINASE"/>
</dbReference>
<sequence length="265" mass="30471">MLLIEDKEAHKQCVAKIFKSVSNDKEHILEMVEIMAQLHHSTLVKLVGYSPIDFNGCENLTIITEYASNGSLLELIKQNTLNNTQRQIILIGICDGVRFLHQQNYIHRDIKPSNIIIDENFHPQINDYFDITKYTPGVLLDQSVGTKDYMAPEVFNDDGYGPQADVYSFAIVMLQIVTGNLQIYNFKEFHGLYHFLKCVSQGKRPEFTVPVKQSIKTLIEKCWSAKPSDRMTFDQLFQTLAYDPEYYLDDVDANAVKEYADSLRK</sequence>
<evidence type="ECO:0000313" key="3">
    <source>
        <dbReference type="Proteomes" id="UP001470230"/>
    </source>
</evidence>
<evidence type="ECO:0000313" key="2">
    <source>
        <dbReference type="EMBL" id="KAK8889684.1"/>
    </source>
</evidence>
<dbReference type="Proteomes" id="UP001470230">
    <property type="component" value="Unassembled WGS sequence"/>
</dbReference>
<dbReference type="EMBL" id="JAPFFF010000005">
    <property type="protein sequence ID" value="KAK8889684.1"/>
    <property type="molecule type" value="Genomic_DNA"/>
</dbReference>
<keyword evidence="3" id="KW-1185">Reference proteome</keyword>
<dbReference type="Pfam" id="PF00069">
    <property type="entry name" value="Pkinase"/>
    <property type="match status" value="1"/>
</dbReference>
<organism evidence="2 3">
    <name type="scientific">Tritrichomonas musculus</name>
    <dbReference type="NCBI Taxonomy" id="1915356"/>
    <lineage>
        <taxon>Eukaryota</taxon>
        <taxon>Metamonada</taxon>
        <taxon>Parabasalia</taxon>
        <taxon>Tritrichomonadida</taxon>
        <taxon>Tritrichomonadidae</taxon>
        <taxon>Tritrichomonas</taxon>
    </lineage>
</organism>